<comment type="caution">
    <text evidence="2">The sequence shown here is derived from an EMBL/GenBank/DDBJ whole genome shotgun (WGS) entry which is preliminary data.</text>
</comment>
<dbReference type="GO" id="GO:0000156">
    <property type="term" value="F:phosphorelay response regulator activity"/>
    <property type="evidence" value="ECO:0007669"/>
    <property type="project" value="InterPro"/>
</dbReference>
<gene>
    <name evidence="2" type="ORF">LCGC14_1395820</name>
</gene>
<dbReference type="GO" id="GO:0006935">
    <property type="term" value="P:chemotaxis"/>
    <property type="evidence" value="ECO:0007669"/>
    <property type="project" value="InterPro"/>
</dbReference>
<name>A0A0F9N051_9ZZZZ</name>
<proteinExistence type="predicted"/>
<dbReference type="Gene3D" id="3.40.50.180">
    <property type="entry name" value="Methylesterase CheB, C-terminal domain"/>
    <property type="match status" value="1"/>
</dbReference>
<dbReference type="SUPFAM" id="SSF52738">
    <property type="entry name" value="Methylesterase CheB, C-terminal domain"/>
    <property type="match status" value="1"/>
</dbReference>
<sequence length="105" mass="11540">MVSNFRLFCIGASAGGHTAVLKALKNLDPDISAAFAVVFYGAIDSLTDLGHFLQKRTKLIVEPAKTEILIEGFKIYLSRPNNHLFIRGSTITRSMGPREIFSCLP</sequence>
<dbReference type="AlphaFoldDB" id="A0A0F9N051"/>
<evidence type="ECO:0000313" key="2">
    <source>
        <dbReference type="EMBL" id="KKM74887.1"/>
    </source>
</evidence>
<evidence type="ECO:0000259" key="1">
    <source>
        <dbReference type="Pfam" id="PF01339"/>
    </source>
</evidence>
<dbReference type="Pfam" id="PF01339">
    <property type="entry name" value="CheB_methylest"/>
    <property type="match status" value="1"/>
</dbReference>
<organism evidence="2">
    <name type="scientific">marine sediment metagenome</name>
    <dbReference type="NCBI Taxonomy" id="412755"/>
    <lineage>
        <taxon>unclassified sequences</taxon>
        <taxon>metagenomes</taxon>
        <taxon>ecological metagenomes</taxon>
    </lineage>
</organism>
<dbReference type="GO" id="GO:0008984">
    <property type="term" value="F:protein-glutamate methylesterase activity"/>
    <property type="evidence" value="ECO:0007669"/>
    <property type="project" value="InterPro"/>
</dbReference>
<dbReference type="InterPro" id="IPR035909">
    <property type="entry name" value="CheB_C"/>
</dbReference>
<protein>
    <recommendedName>
        <fullName evidence="1">CheB-type methylesterase domain-containing protein</fullName>
    </recommendedName>
</protein>
<accession>A0A0F9N051</accession>
<reference evidence="2" key="1">
    <citation type="journal article" date="2015" name="Nature">
        <title>Complex archaea that bridge the gap between prokaryotes and eukaryotes.</title>
        <authorList>
            <person name="Spang A."/>
            <person name="Saw J.H."/>
            <person name="Jorgensen S.L."/>
            <person name="Zaremba-Niedzwiedzka K."/>
            <person name="Martijn J."/>
            <person name="Lind A.E."/>
            <person name="van Eijk R."/>
            <person name="Schleper C."/>
            <person name="Guy L."/>
            <person name="Ettema T.J."/>
        </authorList>
    </citation>
    <scope>NUCLEOTIDE SEQUENCE</scope>
</reference>
<feature type="domain" description="CheB-type methylesterase" evidence="1">
    <location>
        <begin position="9"/>
        <end position="90"/>
    </location>
</feature>
<dbReference type="GO" id="GO:0005737">
    <property type="term" value="C:cytoplasm"/>
    <property type="evidence" value="ECO:0007669"/>
    <property type="project" value="InterPro"/>
</dbReference>
<dbReference type="EMBL" id="LAZR01009067">
    <property type="protein sequence ID" value="KKM74887.1"/>
    <property type="molecule type" value="Genomic_DNA"/>
</dbReference>
<dbReference type="InterPro" id="IPR000673">
    <property type="entry name" value="Sig_transdc_resp-reg_Me-estase"/>
</dbReference>